<dbReference type="RefSeq" id="WP_213414069.1">
    <property type="nucleotide sequence ID" value="NZ_BOVK01000076.1"/>
</dbReference>
<proteinExistence type="predicted"/>
<dbReference type="EMBL" id="BOVK01000076">
    <property type="protein sequence ID" value="GIQ71272.1"/>
    <property type="molecule type" value="Genomic_DNA"/>
</dbReference>
<gene>
    <name evidence="1" type="ORF">XYCOK13_40960</name>
</gene>
<organism evidence="1 2">
    <name type="scientific">Xylanibacillus composti</name>
    <dbReference type="NCBI Taxonomy" id="1572762"/>
    <lineage>
        <taxon>Bacteria</taxon>
        <taxon>Bacillati</taxon>
        <taxon>Bacillota</taxon>
        <taxon>Bacilli</taxon>
        <taxon>Bacillales</taxon>
        <taxon>Paenibacillaceae</taxon>
        <taxon>Xylanibacillus</taxon>
    </lineage>
</organism>
<keyword evidence="2" id="KW-1185">Reference proteome</keyword>
<protein>
    <submittedName>
        <fullName evidence="1">Uncharacterized protein</fullName>
    </submittedName>
</protein>
<dbReference type="Proteomes" id="UP000677918">
    <property type="component" value="Unassembled WGS sequence"/>
</dbReference>
<reference evidence="1" key="1">
    <citation type="submission" date="2021-04" db="EMBL/GenBank/DDBJ databases">
        <title>Draft genome sequence of Xylanibacillus composti strain K13.</title>
        <authorList>
            <person name="Uke A."/>
            <person name="Chhe C."/>
            <person name="Baramee S."/>
            <person name="Kosugi A."/>
        </authorList>
    </citation>
    <scope>NUCLEOTIDE SEQUENCE</scope>
    <source>
        <strain evidence="1">K13</strain>
    </source>
</reference>
<dbReference type="Pfam" id="PF14907">
    <property type="entry name" value="NTP_transf_5"/>
    <property type="match status" value="1"/>
</dbReference>
<comment type="caution">
    <text evidence="1">The sequence shown here is derived from an EMBL/GenBank/DDBJ whole genome shotgun (WGS) entry which is preliminary data.</text>
</comment>
<evidence type="ECO:0000313" key="2">
    <source>
        <dbReference type="Proteomes" id="UP000677918"/>
    </source>
</evidence>
<accession>A0A8J4M4I0</accession>
<dbReference type="AlphaFoldDB" id="A0A8J4M4I0"/>
<evidence type="ECO:0000313" key="1">
    <source>
        <dbReference type="EMBL" id="GIQ71272.1"/>
    </source>
</evidence>
<sequence length="374" mass="43406">MTTLTKYENITLEQELVLQLSQFRTADKERVEEILGQKLDLAEILGHLTYNRTAGIAYHTLRAINAPFFNREFEMVLFLVHQVQELRTKSHNQYITQIAKAMKESGIPHAFLKGSILAHSIYPAGCRISSDIDILLNGDDLTACSNVFKELGFIQGFHDENQNIVVPATRRELINYRMNYGEVVPFRKVVDDPGINLIEIDINFSLDWLPHGTEQAVSNFIAQSEDYTFDNGQKVSALPKEYFLAHLCVHLFKEAQVITWVEWQRDMGLYKFVDIYGFLTDPNLSINWEKFVQILTENDIVEDCYYALEYTRTFFPVLNENQGFVDMMARIKPANTDYLEQVIDGGNPDVKYKWKKDLLTRFFDLKRIDLLEKM</sequence>
<name>A0A8J4M4I0_9BACL</name>
<dbReference type="InterPro" id="IPR039498">
    <property type="entry name" value="NTP_transf_5"/>
</dbReference>